<evidence type="ECO:0000259" key="1">
    <source>
        <dbReference type="Pfam" id="PF13468"/>
    </source>
</evidence>
<evidence type="ECO:0000313" key="3">
    <source>
        <dbReference type="Proteomes" id="UP000198734"/>
    </source>
</evidence>
<accession>A0A1I5ZLT4</accession>
<gene>
    <name evidence="2" type="ORF">SAMN05421670_2801</name>
</gene>
<dbReference type="Proteomes" id="UP000198734">
    <property type="component" value="Unassembled WGS sequence"/>
</dbReference>
<dbReference type="InterPro" id="IPR029068">
    <property type="entry name" value="Glyas_Bleomycin-R_OHBP_Dase"/>
</dbReference>
<dbReference type="AlphaFoldDB" id="A0A1I5ZLT4"/>
<dbReference type="RefSeq" id="WP_093537498.1">
    <property type="nucleotide sequence ID" value="NZ_FOXU01000005.1"/>
</dbReference>
<dbReference type="InterPro" id="IPR025870">
    <property type="entry name" value="Glyoxalase-like_dom"/>
</dbReference>
<dbReference type="EMBL" id="FOXU01000005">
    <property type="protein sequence ID" value="SFQ57446.1"/>
    <property type="molecule type" value="Genomic_DNA"/>
</dbReference>
<name>A0A1I5ZLT4_9BACI</name>
<dbReference type="PANTHER" id="PTHR40265:SF1">
    <property type="entry name" value="GLYOXALASE-LIKE DOMAIN-CONTAINING PROTEIN"/>
    <property type="match status" value="1"/>
</dbReference>
<dbReference type="PANTHER" id="PTHR40265">
    <property type="entry name" value="BLL2707 PROTEIN"/>
    <property type="match status" value="1"/>
</dbReference>
<organism evidence="2 3">
    <name type="scientific">Psychrobacillus psychrotolerans</name>
    <dbReference type="NCBI Taxonomy" id="126156"/>
    <lineage>
        <taxon>Bacteria</taxon>
        <taxon>Bacillati</taxon>
        <taxon>Bacillota</taxon>
        <taxon>Bacilli</taxon>
        <taxon>Bacillales</taxon>
        <taxon>Bacillaceae</taxon>
        <taxon>Psychrobacillus</taxon>
    </lineage>
</organism>
<protein>
    <submittedName>
        <fullName evidence="2">Glyoxalase-like domain-containing protein</fullName>
    </submittedName>
</protein>
<reference evidence="3" key="1">
    <citation type="submission" date="2016-10" db="EMBL/GenBank/DDBJ databases">
        <authorList>
            <person name="Varghese N."/>
            <person name="Submissions S."/>
        </authorList>
    </citation>
    <scope>NUCLEOTIDE SEQUENCE [LARGE SCALE GENOMIC DNA]</scope>
    <source>
        <strain evidence="3">DSM 11706</strain>
    </source>
</reference>
<feature type="domain" description="Glyoxalase-like" evidence="1">
    <location>
        <begin position="3"/>
        <end position="193"/>
    </location>
</feature>
<dbReference type="OrthoDB" id="9111355at2"/>
<proteinExistence type="predicted"/>
<dbReference type="Gene3D" id="3.10.180.10">
    <property type="entry name" value="2,3-Dihydroxybiphenyl 1,2-Dioxygenase, domain 1"/>
    <property type="match status" value="1"/>
</dbReference>
<dbReference type="STRING" id="126156.SAMN05421670_2801"/>
<keyword evidence="3" id="KW-1185">Reference proteome</keyword>
<sequence length="248" mass="28887">MYLDHIVHSVTKEPLEVAKDWMENEVHTVVGGQHTQWGTYNALLYTKTSYIEWLSVERQEVANNADHPLINLMLHDLKTSGAGFNTICIRTTNIAHLSNQLMDQGIKTSGVLHAERKTTSGLIRKWKMLFIHEEVSNALPFPFFIEWEESDEARYHSLQEDGTINASNLKLSITACEFHVRDPREVMNKWKNYFQLIKYDEQTLLLENTRLIFKQSKIETKERLASIDIDGSNLHEEITYEQATYRFL</sequence>
<dbReference type="Pfam" id="PF13468">
    <property type="entry name" value="Glyoxalase_3"/>
    <property type="match status" value="1"/>
</dbReference>
<evidence type="ECO:0000313" key="2">
    <source>
        <dbReference type="EMBL" id="SFQ57446.1"/>
    </source>
</evidence>